<protein>
    <recommendedName>
        <fullName evidence="1">RNase H type-1 domain-containing protein</fullName>
    </recommendedName>
</protein>
<dbReference type="Gene3D" id="3.30.420.10">
    <property type="entry name" value="Ribonuclease H-like superfamily/Ribonuclease H"/>
    <property type="match status" value="1"/>
</dbReference>
<evidence type="ECO:0000259" key="1">
    <source>
        <dbReference type="PROSITE" id="PS50879"/>
    </source>
</evidence>
<dbReference type="SUPFAM" id="SSF53098">
    <property type="entry name" value="Ribonuclease H-like"/>
    <property type="match status" value="1"/>
</dbReference>
<dbReference type="InterPro" id="IPR002156">
    <property type="entry name" value="RNaseH_domain"/>
</dbReference>
<dbReference type="InterPro" id="IPR053151">
    <property type="entry name" value="RNase_H-like"/>
</dbReference>
<dbReference type="GO" id="GO:0004523">
    <property type="term" value="F:RNA-DNA hybrid ribonuclease activity"/>
    <property type="evidence" value="ECO:0007669"/>
    <property type="project" value="InterPro"/>
</dbReference>
<gene>
    <name evidence="2" type="ORF">KI387_008464</name>
</gene>
<feature type="domain" description="RNase H type-1" evidence="1">
    <location>
        <begin position="1"/>
        <end position="49"/>
    </location>
</feature>
<reference evidence="2 3" key="1">
    <citation type="journal article" date="2021" name="Nat. Plants">
        <title>The Taxus genome provides insights into paclitaxel biosynthesis.</title>
        <authorList>
            <person name="Xiong X."/>
            <person name="Gou J."/>
            <person name="Liao Q."/>
            <person name="Li Y."/>
            <person name="Zhou Q."/>
            <person name="Bi G."/>
            <person name="Li C."/>
            <person name="Du R."/>
            <person name="Wang X."/>
            <person name="Sun T."/>
            <person name="Guo L."/>
            <person name="Liang H."/>
            <person name="Lu P."/>
            <person name="Wu Y."/>
            <person name="Zhang Z."/>
            <person name="Ro D.K."/>
            <person name="Shang Y."/>
            <person name="Huang S."/>
            <person name="Yan J."/>
        </authorList>
    </citation>
    <scope>NUCLEOTIDE SEQUENCE [LARGE SCALE GENOMIC DNA]</scope>
    <source>
        <strain evidence="2">Ta-2019</strain>
    </source>
</reference>
<accession>A0AA38FIN3</accession>
<proteinExistence type="predicted"/>
<dbReference type="InterPro" id="IPR012337">
    <property type="entry name" value="RNaseH-like_sf"/>
</dbReference>
<dbReference type="Pfam" id="PF13456">
    <property type="entry name" value="RVT_3"/>
    <property type="match status" value="1"/>
</dbReference>
<name>A0AA38FIN3_TAXCH</name>
<dbReference type="AlphaFoldDB" id="A0AA38FIN3"/>
<dbReference type="EMBL" id="JAHRHJ020000008">
    <property type="protein sequence ID" value="KAH9304060.1"/>
    <property type="molecule type" value="Genomic_DNA"/>
</dbReference>
<dbReference type="Proteomes" id="UP000824469">
    <property type="component" value="Unassembled WGS sequence"/>
</dbReference>
<dbReference type="PROSITE" id="PS50879">
    <property type="entry name" value="RNASE_H_1"/>
    <property type="match status" value="1"/>
</dbReference>
<dbReference type="PANTHER" id="PTHR47723:SF19">
    <property type="entry name" value="POLYNUCLEOTIDYL TRANSFERASE, RIBONUCLEASE H-LIKE SUPERFAMILY PROTEIN"/>
    <property type="match status" value="1"/>
</dbReference>
<comment type="caution">
    <text evidence="2">The sequence shown here is derived from an EMBL/GenBank/DDBJ whole genome shotgun (WGS) entry which is preliminary data.</text>
</comment>
<sequence>NPDMAGGGGIIRDHEGDWILAYVGPLGIQSNNVAEARALLRGVILAKER</sequence>
<dbReference type="InterPro" id="IPR036397">
    <property type="entry name" value="RNaseH_sf"/>
</dbReference>
<keyword evidence="3" id="KW-1185">Reference proteome</keyword>
<organism evidence="2 3">
    <name type="scientific">Taxus chinensis</name>
    <name type="common">Chinese yew</name>
    <name type="synonym">Taxus wallichiana var. chinensis</name>
    <dbReference type="NCBI Taxonomy" id="29808"/>
    <lineage>
        <taxon>Eukaryota</taxon>
        <taxon>Viridiplantae</taxon>
        <taxon>Streptophyta</taxon>
        <taxon>Embryophyta</taxon>
        <taxon>Tracheophyta</taxon>
        <taxon>Spermatophyta</taxon>
        <taxon>Pinopsida</taxon>
        <taxon>Pinidae</taxon>
        <taxon>Conifers II</taxon>
        <taxon>Cupressales</taxon>
        <taxon>Taxaceae</taxon>
        <taxon>Taxus</taxon>
    </lineage>
</organism>
<dbReference type="GO" id="GO:0003676">
    <property type="term" value="F:nucleic acid binding"/>
    <property type="evidence" value="ECO:0007669"/>
    <property type="project" value="InterPro"/>
</dbReference>
<dbReference type="PANTHER" id="PTHR47723">
    <property type="entry name" value="OS05G0353850 PROTEIN"/>
    <property type="match status" value="1"/>
</dbReference>
<dbReference type="CDD" id="cd06222">
    <property type="entry name" value="RNase_H_like"/>
    <property type="match status" value="1"/>
</dbReference>
<dbReference type="InterPro" id="IPR044730">
    <property type="entry name" value="RNase_H-like_dom_plant"/>
</dbReference>
<evidence type="ECO:0000313" key="3">
    <source>
        <dbReference type="Proteomes" id="UP000824469"/>
    </source>
</evidence>
<feature type="non-terminal residue" evidence="2">
    <location>
        <position position="49"/>
    </location>
</feature>
<evidence type="ECO:0000313" key="2">
    <source>
        <dbReference type="EMBL" id="KAH9304060.1"/>
    </source>
</evidence>
<feature type="non-terminal residue" evidence="2">
    <location>
        <position position="1"/>
    </location>
</feature>